<name>A0A840D2Y8_9BACE</name>
<evidence type="ECO:0000313" key="2">
    <source>
        <dbReference type="Proteomes" id="UP000560658"/>
    </source>
</evidence>
<organism evidence="1 2">
    <name type="scientific">Bacteroides reticulotermitis</name>
    <dbReference type="NCBI Taxonomy" id="1133319"/>
    <lineage>
        <taxon>Bacteria</taxon>
        <taxon>Pseudomonadati</taxon>
        <taxon>Bacteroidota</taxon>
        <taxon>Bacteroidia</taxon>
        <taxon>Bacteroidales</taxon>
        <taxon>Bacteroidaceae</taxon>
        <taxon>Bacteroides</taxon>
    </lineage>
</organism>
<dbReference type="Gene3D" id="2.60.40.1120">
    <property type="entry name" value="Carboxypeptidase-like, regulatory domain"/>
    <property type="match status" value="1"/>
</dbReference>
<evidence type="ECO:0000313" key="1">
    <source>
        <dbReference type="EMBL" id="MBB4045391.1"/>
    </source>
</evidence>
<accession>A0A840D2Y8</accession>
<dbReference type="Pfam" id="PF13715">
    <property type="entry name" value="CarbopepD_reg_2"/>
    <property type="match status" value="1"/>
</dbReference>
<sequence length="545" mass="61851">MNKKKAFYFCFILLPICFSELSVWKLNAQTVKQDLLSASGVIKDTENLPISFASVIVLTTSQPGKVFRTAACDTYGKFEIPLPKGKYKLKITCVGYKEQIRNIELDSEPIKLGQITLKIDQIQLDEVTIRPLVEKNAREVIYNITADSTRATSSMLDILGRVPFLSVIDDRIVAENDPLKSVIVLRNGRKDALFSGGSSLNEVLRKLPAMGFTNVKILLDKPEKYKEYDYVITVTPDKTQRLFGAVGESLASFRLDRNLNLSQRVTASSDKTRIASSIGYSWDKPLHTENISSTQGTNYSLLDNERVENKTDAYSGNINISRDLSARDFLSGSFSVRKRDNYTDRYAKTEFQSNEQPGSSINNRTSSSVKNCIWEGALAYHLDIKPDKKELNASYVFKTSPTNTRQDQLRENTDTENAASTLKDTREHEYSHYFSLIYTDKLTPKLTLTGKGSWLMASNDRETHKYDTSFEEEIEDLNAYDYFKRPINRLDALLAVSWLATRNMNLTAEINPDYMLNTSKVQMISGTDEALYYKQQKSVVRFNLL</sequence>
<protein>
    <recommendedName>
        <fullName evidence="3">Outer membrane protein beta-barrel domain-containing protein</fullName>
    </recommendedName>
</protein>
<dbReference type="AlphaFoldDB" id="A0A840D2Y8"/>
<dbReference type="Proteomes" id="UP000560658">
    <property type="component" value="Unassembled WGS sequence"/>
</dbReference>
<proteinExistence type="predicted"/>
<dbReference type="EMBL" id="JACIER010000014">
    <property type="protein sequence ID" value="MBB4045391.1"/>
    <property type="molecule type" value="Genomic_DNA"/>
</dbReference>
<gene>
    <name evidence="1" type="ORF">GGR06_003203</name>
</gene>
<keyword evidence="2" id="KW-1185">Reference proteome</keyword>
<dbReference type="SUPFAM" id="SSF49464">
    <property type="entry name" value="Carboxypeptidase regulatory domain-like"/>
    <property type="match status" value="1"/>
</dbReference>
<evidence type="ECO:0008006" key="3">
    <source>
        <dbReference type="Google" id="ProtNLM"/>
    </source>
</evidence>
<dbReference type="RefSeq" id="WP_044162567.1">
    <property type="nucleotide sequence ID" value="NZ_JACIER010000014.1"/>
</dbReference>
<dbReference type="InterPro" id="IPR008969">
    <property type="entry name" value="CarboxyPept-like_regulatory"/>
</dbReference>
<reference evidence="1" key="1">
    <citation type="submission" date="2020-08" db="EMBL/GenBank/DDBJ databases">
        <title>Genomic Encyclopedia of Type Strains, Phase IV (KMG-IV): sequencing the most valuable type-strain genomes for metagenomic binning, comparative biology and taxonomic classification.</title>
        <authorList>
            <person name="Goeker M."/>
        </authorList>
    </citation>
    <scope>NUCLEOTIDE SEQUENCE [LARGE SCALE GENOMIC DNA]</scope>
    <source>
        <strain evidence="1">DSM 105720</strain>
    </source>
</reference>
<comment type="caution">
    <text evidence="1">The sequence shown here is derived from an EMBL/GenBank/DDBJ whole genome shotgun (WGS) entry which is preliminary data.</text>
</comment>
<dbReference type="SUPFAM" id="SSF56935">
    <property type="entry name" value="Porins"/>
    <property type="match status" value="1"/>
</dbReference>